<organism evidence="2 3">
    <name type="scientific">Nakamurella leprariae</name>
    <dbReference type="NCBI Taxonomy" id="2803911"/>
    <lineage>
        <taxon>Bacteria</taxon>
        <taxon>Bacillati</taxon>
        <taxon>Actinomycetota</taxon>
        <taxon>Actinomycetes</taxon>
        <taxon>Nakamurellales</taxon>
        <taxon>Nakamurellaceae</taxon>
        <taxon>Nakamurella</taxon>
    </lineage>
</organism>
<evidence type="ECO:0000313" key="3">
    <source>
        <dbReference type="Proteomes" id="UP000663792"/>
    </source>
</evidence>
<gene>
    <name evidence="2" type="ORF">JL106_08275</name>
</gene>
<evidence type="ECO:0000313" key="2">
    <source>
        <dbReference type="EMBL" id="MBM9467273.1"/>
    </source>
</evidence>
<evidence type="ECO:0000256" key="1">
    <source>
        <dbReference type="SAM" id="Phobius"/>
    </source>
</evidence>
<name>A0A939BW80_9ACTN</name>
<comment type="caution">
    <text evidence="2">The sequence shown here is derived from an EMBL/GenBank/DDBJ whole genome shotgun (WGS) entry which is preliminary data.</text>
</comment>
<reference evidence="2" key="1">
    <citation type="submission" date="2021-01" db="EMBL/GenBank/DDBJ databases">
        <title>YIM 132084 draft genome.</title>
        <authorList>
            <person name="An D."/>
        </authorList>
    </citation>
    <scope>NUCLEOTIDE SEQUENCE</scope>
    <source>
        <strain evidence="2">YIM 132084</strain>
    </source>
</reference>
<sequence>MTGYETTLRVVLLAASGVAFVLTAVVTAPRLRKTHPARLPRSEVLGRGGLLAVIFGVGLGAFSVLQDWPDVIRLGVLLTGTAWVIAAAVFAWVDRSDTGRVPPSKR</sequence>
<dbReference type="EMBL" id="JAERWK010000010">
    <property type="protein sequence ID" value="MBM9467273.1"/>
    <property type="molecule type" value="Genomic_DNA"/>
</dbReference>
<accession>A0A939BW80</accession>
<proteinExistence type="predicted"/>
<feature type="transmembrane region" description="Helical" evidence="1">
    <location>
        <begin position="6"/>
        <end position="27"/>
    </location>
</feature>
<dbReference type="AlphaFoldDB" id="A0A939BW80"/>
<protein>
    <submittedName>
        <fullName evidence="2">Uncharacterized protein</fullName>
    </submittedName>
</protein>
<keyword evidence="1" id="KW-1133">Transmembrane helix</keyword>
<keyword evidence="3" id="KW-1185">Reference proteome</keyword>
<dbReference type="Proteomes" id="UP000663792">
    <property type="component" value="Unassembled WGS sequence"/>
</dbReference>
<keyword evidence="1" id="KW-0472">Membrane</keyword>
<keyword evidence="1" id="KW-0812">Transmembrane</keyword>
<feature type="transmembrane region" description="Helical" evidence="1">
    <location>
        <begin position="48"/>
        <end position="65"/>
    </location>
</feature>
<dbReference type="RefSeq" id="WP_205260229.1">
    <property type="nucleotide sequence ID" value="NZ_JAERWK010000010.1"/>
</dbReference>
<feature type="transmembrane region" description="Helical" evidence="1">
    <location>
        <begin position="71"/>
        <end position="93"/>
    </location>
</feature>